<dbReference type="AlphaFoldDB" id="A0A7W9IMJ5"/>
<dbReference type="InterPro" id="IPR013783">
    <property type="entry name" value="Ig-like_fold"/>
</dbReference>
<dbReference type="GO" id="GO:0005975">
    <property type="term" value="P:carbohydrate metabolic process"/>
    <property type="evidence" value="ECO:0007669"/>
    <property type="project" value="InterPro"/>
</dbReference>
<feature type="chain" id="PRO_5030859325" description="Golvesin/Xly CBD-like domain-containing protein" evidence="2">
    <location>
        <begin position="27"/>
        <end position="800"/>
    </location>
</feature>
<accession>A0A7W9IMJ5</accession>
<evidence type="ECO:0000259" key="3">
    <source>
        <dbReference type="Pfam" id="PF25275"/>
    </source>
</evidence>
<dbReference type="Gene3D" id="2.60.40.10">
    <property type="entry name" value="Immunoglobulins"/>
    <property type="match status" value="1"/>
</dbReference>
<comment type="similarity">
    <text evidence="1">Belongs to the glycosyl hydrolase 9 (cellulase E) family.</text>
</comment>
<name>A0A7W9IMJ5_9ACTN</name>
<protein>
    <recommendedName>
        <fullName evidence="3">Golvesin/Xly CBD-like domain-containing protein</fullName>
    </recommendedName>
</protein>
<dbReference type="RefSeq" id="WP_184548050.1">
    <property type="nucleotide sequence ID" value="NZ_JACHMP010000001.1"/>
</dbReference>
<evidence type="ECO:0000313" key="5">
    <source>
        <dbReference type="Proteomes" id="UP000540685"/>
    </source>
</evidence>
<dbReference type="InterPro" id="IPR014756">
    <property type="entry name" value="Ig_E-set"/>
</dbReference>
<dbReference type="Gene3D" id="2.60.120.260">
    <property type="entry name" value="Galactose-binding domain-like"/>
    <property type="match status" value="1"/>
</dbReference>
<organism evidence="4 5">
    <name type="scientific">Streptosporangium becharense</name>
    <dbReference type="NCBI Taxonomy" id="1816182"/>
    <lineage>
        <taxon>Bacteria</taxon>
        <taxon>Bacillati</taxon>
        <taxon>Actinomycetota</taxon>
        <taxon>Actinomycetes</taxon>
        <taxon>Streptosporangiales</taxon>
        <taxon>Streptosporangiaceae</taxon>
        <taxon>Streptosporangium</taxon>
    </lineage>
</organism>
<feature type="signal peptide" evidence="2">
    <location>
        <begin position="1"/>
        <end position="26"/>
    </location>
</feature>
<evidence type="ECO:0000313" key="4">
    <source>
        <dbReference type="EMBL" id="MBB5822789.1"/>
    </source>
</evidence>
<sequence>MSMLARALTGALALPLVLAATSPASAAAVTPLAPVSAALVAPAPVSAALAAPASAPGAVAATVSTTRDPGYHETGAWTQAQRTGYLDGTTRFTREVGATASWTLTAPAEGEYTLGVWIPRSADVNDPAVTYSWDGGTPVTVNQAAIGDAWHTVGTVRLAAGTSLTVTVTARTAGKVTRADAVRLRSTKPSQDVLVNQSGYDLGASKRFTAPRAEDGSPFTVTREGSSTVLFRGTVTGGAGDFTAFDPAAPGPYVITVTGTAAGTGTSHPFGIGANWTYRVSLQRAIDFMVGSRCAHGDATELVFTDPAGNHCNRGNTGVAWRDDHQFSFSLQGLISMYLANPDAFTGTPGTGRYDGLAIPTTPDAPEIAKLVNWGVDLYLQGQVNHDLLKEQLAWFVHAYPHFSRWIPREQYVKARDHLVRLWGDPDRRRWNWYDIAHTADLFQTYTVVGTGKGQFPPGHSIVPNLMMYEVAKRDGLPDPGRYLASATAQAKWIVDNLDWNDPATTKGQRMSEHVTVTSLVYLLRNHPDAAPPGLAAKIRQWADVVVARSANMWDFRKYSADLWIIPEFNEPGNVAGLPAAALAAAGVVGDATVARTLRRIAASHVDGVFGRNPADAHFSHDAATADGFEGVERGWPKEYPPGKGAGELEEVRGVLDGSPKEAGYPYDPDADLGYTEGWVAFNSAWNASLAQLSADRTSLRAAAVAPGRPFSVRLRAALNLDAATAETGTVRVTTSGGDDETLTVTEAGRSSRDFTGTLPTDAGTVRADDGRLQIRPGQTITVRYGLDGFARTATVRVVS</sequence>
<dbReference type="Proteomes" id="UP000540685">
    <property type="component" value="Unassembled WGS sequence"/>
</dbReference>
<reference evidence="4 5" key="1">
    <citation type="submission" date="2020-08" db="EMBL/GenBank/DDBJ databases">
        <title>Sequencing the genomes of 1000 actinobacteria strains.</title>
        <authorList>
            <person name="Klenk H.-P."/>
        </authorList>
    </citation>
    <scope>NUCLEOTIDE SEQUENCE [LARGE SCALE GENOMIC DNA]</scope>
    <source>
        <strain evidence="4 5">DSM 46887</strain>
    </source>
</reference>
<evidence type="ECO:0000256" key="1">
    <source>
        <dbReference type="ARBA" id="ARBA00007072"/>
    </source>
</evidence>
<proteinExistence type="inferred from homology"/>
<comment type="caution">
    <text evidence="4">The sequence shown here is derived from an EMBL/GenBank/DDBJ whole genome shotgun (WGS) entry which is preliminary data.</text>
</comment>
<dbReference type="GO" id="GO:0008810">
    <property type="term" value="F:cellulase activity"/>
    <property type="evidence" value="ECO:0007669"/>
    <property type="project" value="InterPro"/>
</dbReference>
<keyword evidence="2" id="KW-0732">Signal</keyword>
<evidence type="ECO:0000256" key="2">
    <source>
        <dbReference type="SAM" id="SignalP"/>
    </source>
</evidence>
<dbReference type="SUPFAM" id="SSF81296">
    <property type="entry name" value="E set domains"/>
    <property type="match status" value="1"/>
</dbReference>
<dbReference type="CDD" id="cd02850">
    <property type="entry name" value="E_set_Cellulase_N"/>
    <property type="match status" value="1"/>
</dbReference>
<dbReference type="Pfam" id="PF25275">
    <property type="entry name" value="Golvesin_C"/>
    <property type="match status" value="1"/>
</dbReference>
<feature type="domain" description="Golvesin/Xly CBD-like" evidence="3">
    <location>
        <begin position="63"/>
        <end position="185"/>
    </location>
</feature>
<dbReference type="InterPro" id="IPR033803">
    <property type="entry name" value="CBD-like_Golvesin-Xly"/>
</dbReference>
<dbReference type="InterPro" id="IPR004197">
    <property type="entry name" value="Cellulase_Ig-like"/>
</dbReference>
<dbReference type="EMBL" id="JACHMP010000001">
    <property type="protein sequence ID" value="MBB5822789.1"/>
    <property type="molecule type" value="Genomic_DNA"/>
</dbReference>
<keyword evidence="5" id="KW-1185">Reference proteome</keyword>
<gene>
    <name evidence="4" type="ORF">F4562_005851</name>
</gene>